<comment type="catalytic activity">
    <reaction evidence="9">
        <text>DNA(n) + a 2'-deoxyribonucleoside 5'-triphosphate = DNA(n+1) + diphosphate</text>
        <dbReference type="Rhea" id="RHEA:22508"/>
        <dbReference type="Rhea" id="RHEA-COMP:17339"/>
        <dbReference type="Rhea" id="RHEA-COMP:17340"/>
        <dbReference type="ChEBI" id="CHEBI:33019"/>
        <dbReference type="ChEBI" id="CHEBI:61560"/>
        <dbReference type="ChEBI" id="CHEBI:173112"/>
        <dbReference type="EC" id="2.7.7.49"/>
    </reaction>
</comment>
<dbReference type="RefSeq" id="WP_076543941.1">
    <property type="nucleotide sequence ID" value="NZ_FTNC01000003.1"/>
</dbReference>
<dbReference type="PANTHER" id="PTHR34047">
    <property type="entry name" value="NUCLEAR INTRON MATURASE 1, MITOCHONDRIAL-RELATED"/>
    <property type="match status" value="1"/>
</dbReference>
<keyword evidence="2" id="KW-0808">Transferase</keyword>
<dbReference type="SUPFAM" id="SSF56672">
    <property type="entry name" value="DNA/RNA polymerases"/>
    <property type="match status" value="1"/>
</dbReference>
<feature type="domain" description="Reverse transcriptase" evidence="10">
    <location>
        <begin position="20"/>
        <end position="237"/>
    </location>
</feature>
<accession>A0A1N6RRN0</accession>
<evidence type="ECO:0000256" key="4">
    <source>
        <dbReference type="ARBA" id="ARBA00022723"/>
    </source>
</evidence>
<dbReference type="InterPro" id="IPR043502">
    <property type="entry name" value="DNA/RNA_pol_sf"/>
</dbReference>
<keyword evidence="3" id="KW-0548">Nucleotidyltransferase</keyword>
<keyword evidence="7" id="KW-0051">Antiviral defense</keyword>
<reference evidence="12" key="1">
    <citation type="submission" date="2017-01" db="EMBL/GenBank/DDBJ databases">
        <authorList>
            <person name="Varghese N."/>
            <person name="Submissions S."/>
        </authorList>
    </citation>
    <scope>NUCLEOTIDE SEQUENCE [LARGE SCALE GENOMIC DNA]</scope>
    <source>
        <strain evidence="12">ATCC 700103</strain>
    </source>
</reference>
<evidence type="ECO:0000256" key="2">
    <source>
        <dbReference type="ARBA" id="ARBA00022679"/>
    </source>
</evidence>
<dbReference type="CDD" id="cd03487">
    <property type="entry name" value="RT_Bac_retron_II"/>
    <property type="match status" value="1"/>
</dbReference>
<evidence type="ECO:0000256" key="8">
    <source>
        <dbReference type="ARBA" id="ARBA00034120"/>
    </source>
</evidence>
<dbReference type="OrthoDB" id="9788687at2"/>
<dbReference type="GO" id="GO:0003723">
    <property type="term" value="F:RNA binding"/>
    <property type="evidence" value="ECO:0007669"/>
    <property type="project" value="InterPro"/>
</dbReference>
<evidence type="ECO:0000259" key="10">
    <source>
        <dbReference type="PROSITE" id="PS50878"/>
    </source>
</evidence>
<dbReference type="GO" id="GO:0003964">
    <property type="term" value="F:RNA-directed DNA polymerase activity"/>
    <property type="evidence" value="ECO:0007669"/>
    <property type="project" value="UniProtKB-KW"/>
</dbReference>
<evidence type="ECO:0000256" key="9">
    <source>
        <dbReference type="ARBA" id="ARBA00048173"/>
    </source>
</evidence>
<dbReference type="EMBL" id="FTNC01000003">
    <property type="protein sequence ID" value="SIQ31485.1"/>
    <property type="molecule type" value="Genomic_DNA"/>
</dbReference>
<dbReference type="GO" id="GO:0051607">
    <property type="term" value="P:defense response to virus"/>
    <property type="evidence" value="ECO:0007669"/>
    <property type="project" value="UniProtKB-KW"/>
</dbReference>
<dbReference type="PRINTS" id="PR00866">
    <property type="entry name" value="RNADNAPOLMS"/>
</dbReference>
<organism evidence="11 12">
    <name type="scientific">Halanaerobium kushneri</name>
    <dbReference type="NCBI Taxonomy" id="56779"/>
    <lineage>
        <taxon>Bacteria</taxon>
        <taxon>Bacillati</taxon>
        <taxon>Bacillota</taxon>
        <taxon>Clostridia</taxon>
        <taxon>Halanaerobiales</taxon>
        <taxon>Halanaerobiaceae</taxon>
        <taxon>Halanaerobium</taxon>
    </lineage>
</organism>
<keyword evidence="12" id="KW-1185">Reference proteome</keyword>
<keyword evidence="5" id="KW-0460">Magnesium</keyword>
<evidence type="ECO:0000256" key="5">
    <source>
        <dbReference type="ARBA" id="ARBA00022842"/>
    </source>
</evidence>
<keyword evidence="4" id="KW-0479">Metal-binding</keyword>
<dbReference type="InterPro" id="IPR000477">
    <property type="entry name" value="RT_dom"/>
</dbReference>
<gene>
    <name evidence="11" type="ORF">SAMN05421834_10385</name>
</gene>
<name>A0A1N6RRN0_9FIRM</name>
<dbReference type="Pfam" id="PF00078">
    <property type="entry name" value="RVT_1"/>
    <property type="match status" value="1"/>
</dbReference>
<dbReference type="Gene3D" id="3.30.70.270">
    <property type="match status" value="1"/>
</dbReference>
<evidence type="ECO:0000256" key="6">
    <source>
        <dbReference type="ARBA" id="ARBA00022918"/>
    </source>
</evidence>
<dbReference type="InterPro" id="IPR043128">
    <property type="entry name" value="Rev_trsase/Diguanyl_cyclase"/>
</dbReference>
<sequence>MYIKIYNLNYFLKKILEISEEKLKKTLTNKKNAYSKYKIPKKNGYRKIHSLKSGDLSHLQSNLKKNFLDNIPIADNVYGFVEGYGYKDFLIPHTYKKYYLRLDIKNFFESIKTNKLEIIFDYYITASNDEEKDKILDYLISIISLNDYLPQGAITSPATSNIFFRELDIRIQKYCKKLGFDYSRYADDILISSNNDKLPKDFVIKAVNKIVSDRKLKLNYKKIIREKNEISLNGFVVGKGIRLSRNRRYDISKINFLFKSNKSVSQYKFVELLNNANGGFKYRYKNNNGKFFSDIDDLINYLAGYRSFLINWIPDEDNKYYNKHINLLNDIEEILLWLN</sequence>
<evidence type="ECO:0000313" key="11">
    <source>
        <dbReference type="EMBL" id="SIQ31485.1"/>
    </source>
</evidence>
<dbReference type="GO" id="GO:0046872">
    <property type="term" value="F:metal ion binding"/>
    <property type="evidence" value="ECO:0007669"/>
    <property type="project" value="UniProtKB-KW"/>
</dbReference>
<dbReference type="STRING" id="56779.SAMN05421834_10385"/>
<dbReference type="AlphaFoldDB" id="A0A1N6RRN0"/>
<evidence type="ECO:0000256" key="7">
    <source>
        <dbReference type="ARBA" id="ARBA00023118"/>
    </source>
</evidence>
<keyword evidence="6 11" id="KW-0695">RNA-directed DNA polymerase</keyword>
<evidence type="ECO:0000256" key="1">
    <source>
        <dbReference type="ARBA" id="ARBA00012493"/>
    </source>
</evidence>
<dbReference type="Proteomes" id="UP000185669">
    <property type="component" value="Unassembled WGS sequence"/>
</dbReference>
<evidence type="ECO:0000313" key="12">
    <source>
        <dbReference type="Proteomes" id="UP000185669"/>
    </source>
</evidence>
<evidence type="ECO:0000256" key="3">
    <source>
        <dbReference type="ARBA" id="ARBA00022695"/>
    </source>
</evidence>
<comment type="similarity">
    <text evidence="8">Belongs to the bacterial reverse transcriptase family.</text>
</comment>
<dbReference type="PROSITE" id="PS50878">
    <property type="entry name" value="RT_POL"/>
    <property type="match status" value="1"/>
</dbReference>
<dbReference type="PANTHER" id="PTHR34047:SF7">
    <property type="entry name" value="RNA-DIRECTED DNA POLYMERASE"/>
    <property type="match status" value="1"/>
</dbReference>
<protein>
    <recommendedName>
        <fullName evidence="1">RNA-directed DNA polymerase</fullName>
        <ecNumber evidence="1">2.7.7.49</ecNumber>
    </recommendedName>
</protein>
<proteinExistence type="inferred from homology"/>
<dbReference type="InterPro" id="IPR051083">
    <property type="entry name" value="GrpII_Intron_Splice-Mob/Def"/>
</dbReference>
<dbReference type="EC" id="2.7.7.49" evidence="1"/>
<dbReference type="InterPro" id="IPR000123">
    <property type="entry name" value="Reverse_transcriptase_msDNA"/>
</dbReference>